<sequence length="669" mass="72566">MPRSTDSNTTLSLTVATLSALYPESLSGEESLNALGSQILNGINDGPSLTLTSAVASHVTLTLHKDALLRPLDCLVAEIRQLPADATAERYQLLLRPWLWWLTLASNNRVFQNLATSDIVTTIFKAHGFTDFQLKLTGSYTPREYCVQYGETDLAFVSRLMEEDGIFWFFSHEEGKHTLVLADSNDAFLPIPNGPTVNYLGQNIGDRELHGVRSGQVCLQAVAGVYQATDYQFTTPTTSLYSQAEAVAGSSSIYEHPGGYDAKAQGDALTKQRVDGLRSQEKRFVGESDCRWLVPGYWFTLAGHEDPTLNIDWVVTSVSHEASHDSYRNRFEAIPKATTYRPPRTTPKPRMHTQTALVVGKAGEEIWTDEYGRIKLQFPWDRTGKNDESSSCWVRVVLPWSGKGFGMQFVPRIGQEVIVTFIDGDPDRPLVTGCVYNGDNALPYALPANQTQSGIKTHSSKGGGGFNELRFEDKKDAEEVFLQAQKDFNINVLNDTTATVGHDETLTVQNARTRTVKEGDETVTLEKGKRSVTIQTGSDSLDVKDTRTVTVGSDQNHSTGGNYAHKVSGNYELTVDGNLTIKVSGTLTLQSGGSFAIKSGADLAAQASTSISQKAGTALSNQAGTSLENKAGTTLTNDAGISLVNKAAAEQTVDGGGMLTIKGGLVKVN</sequence>
<dbReference type="RefSeq" id="WP_214912137.1">
    <property type="nucleotide sequence ID" value="NZ_JAGGNX010000014.1"/>
</dbReference>
<dbReference type="PANTHER" id="PTHR32305">
    <property type="match status" value="1"/>
</dbReference>
<name>A0A944DM05_PSEFL</name>
<dbReference type="AlphaFoldDB" id="A0A944DM05"/>
<comment type="similarity">
    <text evidence="2">Belongs to the VgrG protein family.</text>
</comment>
<accession>A0A944DM05</accession>
<dbReference type="InterPro" id="IPR006531">
    <property type="entry name" value="Gp5/Vgr_OB"/>
</dbReference>
<dbReference type="InterPro" id="IPR006533">
    <property type="entry name" value="T6SS_Vgr_RhsGE"/>
</dbReference>
<dbReference type="Gene3D" id="4.10.220.110">
    <property type="match status" value="1"/>
</dbReference>
<dbReference type="Gene3D" id="3.55.50.10">
    <property type="entry name" value="Baseplate protein-like domains"/>
    <property type="match status" value="1"/>
</dbReference>
<evidence type="ECO:0000313" key="6">
    <source>
        <dbReference type="EMBL" id="MBT2329149.1"/>
    </source>
</evidence>
<keyword evidence="3" id="KW-0964">Secreted</keyword>
<proteinExistence type="inferred from homology"/>
<evidence type="ECO:0000256" key="3">
    <source>
        <dbReference type="ARBA" id="ARBA00022525"/>
    </source>
</evidence>
<dbReference type="FunFam" id="3.55.50.10:FF:000001">
    <property type="entry name" value="Actin cross-linking toxin VgrG1"/>
    <property type="match status" value="1"/>
</dbReference>
<feature type="domain" description="Gp5/Type VI secretion system Vgr protein OB-fold" evidence="4">
    <location>
        <begin position="369"/>
        <end position="436"/>
    </location>
</feature>
<dbReference type="Gene3D" id="2.30.110.50">
    <property type="match status" value="1"/>
</dbReference>
<dbReference type="PANTHER" id="PTHR32305:SF15">
    <property type="entry name" value="PROTEIN RHSA-RELATED"/>
    <property type="match status" value="1"/>
</dbReference>
<evidence type="ECO:0000259" key="5">
    <source>
        <dbReference type="Pfam" id="PF22178"/>
    </source>
</evidence>
<reference evidence="6" key="1">
    <citation type="submission" date="2021-03" db="EMBL/GenBank/DDBJ databases">
        <title>Genomic analysis provides insights into the functional capacity of soil bacteria communities inhabiting an altitudinal gradient in the Atacama Desert.</title>
        <authorList>
            <person name="Gonzalez M."/>
            <person name="Maldonado J."/>
            <person name="Maza F."/>
            <person name="Hodar C."/>
            <person name="Cortes M."/>
            <person name="Palma R."/>
            <person name="Andreani C."/>
            <person name="Gaete A."/>
            <person name="Vasquez-Dean J."/>
            <person name="Acuna V."/>
            <person name="Aguado M."/>
            <person name="Mandakovic D."/>
            <person name="Latorre M."/>
            <person name="Orellana A."/>
            <person name="Gutierrez R."/>
            <person name="Montecino M."/>
            <person name="Allende M."/>
            <person name="Maass A."/>
            <person name="Cambiazo V."/>
        </authorList>
    </citation>
    <scope>NUCLEOTIDE SEQUENCE</scope>
    <source>
        <strain evidence="6">ISL-25</strain>
    </source>
</reference>
<comment type="caution">
    <text evidence="6">The sequence shown here is derived from an EMBL/GenBank/DDBJ whole genome shotgun (WGS) entry which is preliminary data.</text>
</comment>
<dbReference type="Pfam" id="PF05954">
    <property type="entry name" value="Phage_GPD"/>
    <property type="match status" value="1"/>
</dbReference>
<dbReference type="InterPro" id="IPR050708">
    <property type="entry name" value="T6SS_VgrG/RHS"/>
</dbReference>
<dbReference type="SUPFAM" id="SSF69279">
    <property type="entry name" value="Phage tail proteins"/>
    <property type="match status" value="2"/>
</dbReference>
<dbReference type="Gene3D" id="2.40.50.230">
    <property type="entry name" value="Gp5 N-terminal domain"/>
    <property type="match status" value="1"/>
</dbReference>
<dbReference type="GO" id="GO:0005576">
    <property type="term" value="C:extracellular region"/>
    <property type="evidence" value="ECO:0007669"/>
    <property type="project" value="UniProtKB-SubCell"/>
</dbReference>
<gene>
    <name evidence="6" type="primary">tssI</name>
    <name evidence="6" type="ORF">J7E47_10490</name>
</gene>
<comment type="subcellular location">
    <subcellularLocation>
        <location evidence="1">Secreted</location>
    </subcellularLocation>
</comment>
<dbReference type="Pfam" id="PF04717">
    <property type="entry name" value="Phage_base_V"/>
    <property type="match status" value="1"/>
</dbReference>
<feature type="domain" description="Gp5/Type VI secretion system Vgr C-terminal trimerisation" evidence="5">
    <location>
        <begin position="453"/>
        <end position="562"/>
    </location>
</feature>
<dbReference type="NCBIfam" id="TIGR01646">
    <property type="entry name" value="vgr_GE"/>
    <property type="match status" value="1"/>
</dbReference>
<dbReference type="NCBIfam" id="TIGR03361">
    <property type="entry name" value="VI_Rhs_Vgr"/>
    <property type="match status" value="1"/>
</dbReference>
<dbReference type="SUPFAM" id="SSF69255">
    <property type="entry name" value="gp5 N-terminal domain-like"/>
    <property type="match status" value="1"/>
</dbReference>
<dbReference type="Pfam" id="PF22178">
    <property type="entry name" value="Gp5_trimer_C"/>
    <property type="match status" value="1"/>
</dbReference>
<dbReference type="InterPro" id="IPR037026">
    <property type="entry name" value="Vgr_OB-fold_dom_sf"/>
</dbReference>
<organism evidence="6 7">
    <name type="scientific">Pseudomonas fluorescens</name>
    <dbReference type="NCBI Taxonomy" id="294"/>
    <lineage>
        <taxon>Bacteria</taxon>
        <taxon>Pseudomonadati</taxon>
        <taxon>Pseudomonadota</taxon>
        <taxon>Gammaproteobacteria</taxon>
        <taxon>Pseudomonadales</taxon>
        <taxon>Pseudomonadaceae</taxon>
        <taxon>Pseudomonas</taxon>
    </lineage>
</organism>
<dbReference type="InterPro" id="IPR054030">
    <property type="entry name" value="Gp5_Vgr_C"/>
</dbReference>
<dbReference type="EMBL" id="JAGGOB010000021">
    <property type="protein sequence ID" value="MBT2329149.1"/>
    <property type="molecule type" value="Genomic_DNA"/>
</dbReference>
<evidence type="ECO:0000256" key="2">
    <source>
        <dbReference type="ARBA" id="ARBA00005558"/>
    </source>
</evidence>
<evidence type="ECO:0000259" key="4">
    <source>
        <dbReference type="Pfam" id="PF04717"/>
    </source>
</evidence>
<protein>
    <submittedName>
        <fullName evidence="6">Type VI secretion system tip protein VgrG</fullName>
    </submittedName>
</protein>
<dbReference type="SUPFAM" id="SSF69349">
    <property type="entry name" value="Phage fibre proteins"/>
    <property type="match status" value="1"/>
</dbReference>
<dbReference type="InterPro" id="IPR017847">
    <property type="entry name" value="T6SS_RhsGE_Vgr_subset"/>
</dbReference>
<evidence type="ECO:0000256" key="1">
    <source>
        <dbReference type="ARBA" id="ARBA00004613"/>
    </source>
</evidence>
<dbReference type="FunFam" id="2.40.50.230:FF:000002">
    <property type="entry name" value="Type VI secretion protein VgrG"/>
    <property type="match status" value="1"/>
</dbReference>
<evidence type="ECO:0000313" key="7">
    <source>
        <dbReference type="Proteomes" id="UP000692896"/>
    </source>
</evidence>
<dbReference type="Proteomes" id="UP000692896">
    <property type="component" value="Unassembled WGS sequence"/>
</dbReference>